<feature type="compositionally biased region" description="Acidic residues" evidence="9">
    <location>
        <begin position="472"/>
        <end position="489"/>
    </location>
</feature>
<feature type="domain" description="RRM" evidence="10">
    <location>
        <begin position="380"/>
        <end position="452"/>
    </location>
</feature>
<reference evidence="12" key="2">
    <citation type="submission" date="2023-05" db="EMBL/GenBank/DDBJ databases">
        <authorList>
            <consortium name="Lawrence Berkeley National Laboratory"/>
            <person name="Steindorff A."/>
            <person name="Hensen N."/>
            <person name="Bonometti L."/>
            <person name="Westerberg I."/>
            <person name="Brannstrom I.O."/>
            <person name="Guillou S."/>
            <person name="Cros-Aarteil S."/>
            <person name="Calhoun S."/>
            <person name="Haridas S."/>
            <person name="Kuo A."/>
            <person name="Mondo S."/>
            <person name="Pangilinan J."/>
            <person name="Riley R."/>
            <person name="Labutti K."/>
            <person name="Andreopoulos B."/>
            <person name="Lipzen A."/>
            <person name="Chen C."/>
            <person name="Yanf M."/>
            <person name="Daum C."/>
            <person name="Ng V."/>
            <person name="Clum A."/>
            <person name="Ohm R."/>
            <person name="Martin F."/>
            <person name="Silar P."/>
            <person name="Natvig D."/>
            <person name="Lalanne C."/>
            <person name="Gautier V."/>
            <person name="Ament-Velasquez S.L."/>
            <person name="Kruys A."/>
            <person name="Hutchinson M.I."/>
            <person name="Powell A.J."/>
            <person name="Barry K."/>
            <person name="Miller A.N."/>
            <person name="Grigoriev I.V."/>
            <person name="Debuchy R."/>
            <person name="Gladieux P."/>
            <person name="Thoren M.H."/>
            <person name="Johannesson H."/>
        </authorList>
    </citation>
    <scope>NUCLEOTIDE SEQUENCE</scope>
    <source>
        <strain evidence="12">CBS 990.96</strain>
    </source>
</reference>
<evidence type="ECO:0000256" key="3">
    <source>
        <dbReference type="ARBA" id="ARBA00022833"/>
    </source>
</evidence>
<keyword evidence="4 6" id="KW-0694">RNA-binding</keyword>
<dbReference type="InterPro" id="IPR000571">
    <property type="entry name" value="Znf_CCCH"/>
</dbReference>
<sequence>MLFPDEDAPELKKWIVKRLENNSDADADVLADYVMALLQHDGEVKAVRKLLEDEVPGFLQEGKDPTVFINDVFEAMEKRSYLPNAPLRPPKSQPHPREQKGQQKWQQQSHLMQQLNNGVFGGGAQQQQQGFALSYDDGPEMAHQQGQGRGYPLPPQSQAFPNGFSSGSSRKRGYQDLDNPNSQPFGGGFGGSNNSGRLIKQPRKGAPDGDRDSFPQAADASMGYYDPQAVATEFMRTLTQMNAQIGLPAPDFSMLNSIAGGRGKGKKRARCRDFDKKGYCPRGMNCNFQHTTDDLPPPPMPQQQPWGQSDEYDPTNALMTGMFPTPYHPDPFPPTANSFEGVGFEAFQQRQPRNQNNGGKRYTKRAAFSAEGPSYDKSNTSIVVEQIPEDNFEESQVRAFFSQFGNILEVSMQPYKRLAVVKFETWEEADAAYQSPKVIFENRFVRVYWYKEPTDDPKKKSIKNGFVKQEEGADEEEEEEGEVAEPIDMEELIKRQEEAQRIHEEKQKKLEELEKQRKEVEQKQAELLEKAARAKAELATKLARKNGTSGGDTNENGEQSHTKRTLAMLEDEARRLGLDPDAATVDHDDGAYHSPSSYDFPRGGYRGRGRGRGRGGYVPRGRGGYHRGGYAGDVHAAYAAYSLDNRPKKVVITGVDFTEGGRDEMLRQYLFGIGEFTAIISTSISTEIEFKDRKTAEKFYNLLMANGGVIPGVEGQVELAWASASGTPAPATPRTSNLAVTKREDQEEGEIDENEDGDHNDSDKDVRITLDRPVQAQAQQQQSRRVQDLDYEVADDEDGNWGY</sequence>
<evidence type="ECO:0000256" key="9">
    <source>
        <dbReference type="SAM" id="MobiDB-lite"/>
    </source>
</evidence>
<evidence type="ECO:0000313" key="12">
    <source>
        <dbReference type="EMBL" id="KAK4230012.1"/>
    </source>
</evidence>
<evidence type="ECO:0000259" key="10">
    <source>
        <dbReference type="PROSITE" id="PS50102"/>
    </source>
</evidence>
<protein>
    <submittedName>
        <fullName evidence="12">RNA-binding protein 26</fullName>
    </submittedName>
</protein>
<dbReference type="SUPFAM" id="SSF90229">
    <property type="entry name" value="CCCH zinc finger"/>
    <property type="match status" value="1"/>
</dbReference>
<dbReference type="Pfam" id="PF01480">
    <property type="entry name" value="PWI"/>
    <property type="match status" value="1"/>
</dbReference>
<evidence type="ECO:0000259" key="11">
    <source>
        <dbReference type="PROSITE" id="PS50103"/>
    </source>
</evidence>
<proteinExistence type="predicted"/>
<dbReference type="AlphaFoldDB" id="A0AAN7H3K2"/>
<dbReference type="PROSITE" id="PS50102">
    <property type="entry name" value="RRM"/>
    <property type="match status" value="1"/>
</dbReference>
<feature type="region of interest" description="Disordered" evidence="9">
    <location>
        <begin position="81"/>
        <end position="109"/>
    </location>
</feature>
<accession>A0AAN7H3K2</accession>
<reference evidence="12" key="1">
    <citation type="journal article" date="2023" name="Mol. Phylogenet. Evol.">
        <title>Genome-scale phylogeny and comparative genomics of the fungal order Sordariales.</title>
        <authorList>
            <person name="Hensen N."/>
            <person name="Bonometti L."/>
            <person name="Westerberg I."/>
            <person name="Brannstrom I.O."/>
            <person name="Guillou S."/>
            <person name="Cros-Aarteil S."/>
            <person name="Calhoun S."/>
            <person name="Haridas S."/>
            <person name="Kuo A."/>
            <person name="Mondo S."/>
            <person name="Pangilinan J."/>
            <person name="Riley R."/>
            <person name="LaButti K."/>
            <person name="Andreopoulos B."/>
            <person name="Lipzen A."/>
            <person name="Chen C."/>
            <person name="Yan M."/>
            <person name="Daum C."/>
            <person name="Ng V."/>
            <person name="Clum A."/>
            <person name="Steindorff A."/>
            <person name="Ohm R.A."/>
            <person name="Martin F."/>
            <person name="Silar P."/>
            <person name="Natvig D.O."/>
            <person name="Lalanne C."/>
            <person name="Gautier V."/>
            <person name="Ament-Velasquez S.L."/>
            <person name="Kruys A."/>
            <person name="Hutchinson M.I."/>
            <person name="Powell A.J."/>
            <person name="Barry K."/>
            <person name="Miller A.N."/>
            <person name="Grigoriev I.V."/>
            <person name="Debuchy R."/>
            <person name="Gladieux P."/>
            <person name="Hiltunen Thoren M."/>
            <person name="Johannesson H."/>
        </authorList>
    </citation>
    <scope>NUCLEOTIDE SEQUENCE</scope>
    <source>
        <strain evidence="12">CBS 990.96</strain>
    </source>
</reference>
<feature type="zinc finger region" description="C3H1-type" evidence="7">
    <location>
        <begin position="265"/>
        <end position="293"/>
    </location>
</feature>
<dbReference type="PANTHER" id="PTHR14398">
    <property type="entry name" value="RNA RECOGNITION RRM/RNP DOMAIN"/>
    <property type="match status" value="1"/>
</dbReference>
<dbReference type="InterPro" id="IPR002483">
    <property type="entry name" value="PWI_dom"/>
</dbReference>
<organism evidence="12 13">
    <name type="scientific">Podospora fimiseda</name>
    <dbReference type="NCBI Taxonomy" id="252190"/>
    <lineage>
        <taxon>Eukaryota</taxon>
        <taxon>Fungi</taxon>
        <taxon>Dikarya</taxon>
        <taxon>Ascomycota</taxon>
        <taxon>Pezizomycotina</taxon>
        <taxon>Sordariomycetes</taxon>
        <taxon>Sordariomycetidae</taxon>
        <taxon>Sordariales</taxon>
        <taxon>Podosporaceae</taxon>
        <taxon>Podospora</taxon>
    </lineage>
</organism>
<dbReference type="Pfam" id="PF00076">
    <property type="entry name" value="RRM_1"/>
    <property type="match status" value="1"/>
</dbReference>
<feature type="compositionally biased region" description="Basic and acidic residues" evidence="9">
    <location>
        <begin position="757"/>
        <end position="770"/>
    </location>
</feature>
<dbReference type="EMBL" id="MU865302">
    <property type="protein sequence ID" value="KAK4230012.1"/>
    <property type="molecule type" value="Genomic_DNA"/>
</dbReference>
<feature type="domain" description="C3H1-type" evidence="11">
    <location>
        <begin position="265"/>
        <end position="293"/>
    </location>
</feature>
<dbReference type="Pfam" id="PF00642">
    <property type="entry name" value="zf-CCCH"/>
    <property type="match status" value="1"/>
</dbReference>
<dbReference type="PANTHER" id="PTHR14398:SF0">
    <property type="entry name" value="ZINC FINGER PROTEIN SWM"/>
    <property type="match status" value="1"/>
</dbReference>
<evidence type="ECO:0000256" key="2">
    <source>
        <dbReference type="ARBA" id="ARBA00022771"/>
    </source>
</evidence>
<evidence type="ECO:0000256" key="4">
    <source>
        <dbReference type="ARBA" id="ARBA00022884"/>
    </source>
</evidence>
<feature type="region of interest" description="Disordered" evidence="9">
    <location>
        <begin position="724"/>
        <end position="803"/>
    </location>
</feature>
<name>A0AAN7H3K2_9PEZI</name>
<dbReference type="SMART" id="SM00360">
    <property type="entry name" value="RRM"/>
    <property type="match status" value="1"/>
</dbReference>
<feature type="coiled-coil region" evidence="8">
    <location>
        <begin position="489"/>
        <end position="537"/>
    </location>
</feature>
<feature type="compositionally biased region" description="Acidic residues" evidence="9">
    <location>
        <begin position="746"/>
        <end position="756"/>
    </location>
</feature>
<keyword evidence="2 7" id="KW-0863">Zinc-finger</keyword>
<dbReference type="GO" id="GO:0005634">
    <property type="term" value="C:nucleus"/>
    <property type="evidence" value="ECO:0007669"/>
    <property type="project" value="TreeGrafter"/>
</dbReference>
<dbReference type="InterPro" id="IPR045137">
    <property type="entry name" value="RBM26/27"/>
</dbReference>
<dbReference type="SUPFAM" id="SSF54928">
    <property type="entry name" value="RNA-binding domain, RBD"/>
    <property type="match status" value="1"/>
</dbReference>
<dbReference type="InterPro" id="IPR012677">
    <property type="entry name" value="Nucleotide-bd_a/b_plait_sf"/>
</dbReference>
<feature type="region of interest" description="Disordered" evidence="9">
    <location>
        <begin position="136"/>
        <end position="219"/>
    </location>
</feature>
<dbReference type="FunFam" id="3.30.70.330:FF:000647">
    <property type="entry name" value="CCCH zinc finger and RRM domain protein"/>
    <property type="match status" value="1"/>
</dbReference>
<dbReference type="InterPro" id="IPR035979">
    <property type="entry name" value="RBD_domain_sf"/>
</dbReference>
<gene>
    <name evidence="12" type="ORF">QBC38DRAFT_470344</name>
</gene>
<dbReference type="GO" id="GO:0008270">
    <property type="term" value="F:zinc ion binding"/>
    <property type="evidence" value="ECO:0007669"/>
    <property type="project" value="UniProtKB-KW"/>
</dbReference>
<dbReference type="InterPro" id="IPR036855">
    <property type="entry name" value="Znf_CCCH_sf"/>
</dbReference>
<keyword evidence="13" id="KW-1185">Reference proteome</keyword>
<comment type="function">
    <text evidence="5">May be involved in the turnover of nuclear polyadenylated (pA+) RNA.</text>
</comment>
<dbReference type="Gene3D" id="3.30.70.330">
    <property type="match status" value="1"/>
</dbReference>
<feature type="compositionally biased region" description="Low complexity" evidence="9">
    <location>
        <begin position="724"/>
        <end position="736"/>
    </location>
</feature>
<evidence type="ECO:0000256" key="6">
    <source>
        <dbReference type="PROSITE-ProRule" id="PRU00176"/>
    </source>
</evidence>
<dbReference type="GO" id="GO:0003723">
    <property type="term" value="F:RNA binding"/>
    <property type="evidence" value="ECO:0007669"/>
    <property type="project" value="UniProtKB-UniRule"/>
</dbReference>
<comment type="caution">
    <text evidence="12">The sequence shown here is derived from an EMBL/GenBank/DDBJ whole genome shotgun (WGS) entry which is preliminary data.</text>
</comment>
<evidence type="ECO:0000256" key="8">
    <source>
        <dbReference type="SAM" id="Coils"/>
    </source>
</evidence>
<evidence type="ECO:0000256" key="1">
    <source>
        <dbReference type="ARBA" id="ARBA00022723"/>
    </source>
</evidence>
<feature type="region of interest" description="Disordered" evidence="9">
    <location>
        <begin position="456"/>
        <end position="489"/>
    </location>
</feature>
<feature type="compositionally biased region" description="Basic and acidic residues" evidence="9">
    <location>
        <begin position="582"/>
        <end position="591"/>
    </location>
</feature>
<dbReference type="InterPro" id="IPR000504">
    <property type="entry name" value="RRM_dom"/>
</dbReference>
<dbReference type="Gene3D" id="4.10.1000.10">
    <property type="entry name" value="Zinc finger, CCCH-type"/>
    <property type="match status" value="1"/>
</dbReference>
<dbReference type="CDD" id="cd12257">
    <property type="entry name" value="RRM1_RBM26_like"/>
    <property type="match status" value="1"/>
</dbReference>
<feature type="compositionally biased region" description="Polar residues" evidence="9">
    <location>
        <begin position="156"/>
        <end position="168"/>
    </location>
</feature>
<evidence type="ECO:0000256" key="7">
    <source>
        <dbReference type="PROSITE-ProRule" id="PRU00723"/>
    </source>
</evidence>
<feature type="compositionally biased region" description="Acidic residues" evidence="9">
    <location>
        <begin position="789"/>
        <end position="803"/>
    </location>
</feature>
<keyword evidence="8" id="KW-0175">Coiled coil</keyword>
<evidence type="ECO:0000256" key="5">
    <source>
        <dbReference type="ARBA" id="ARBA00043866"/>
    </source>
</evidence>
<feature type="region of interest" description="Disordered" evidence="9">
    <location>
        <begin position="541"/>
        <end position="562"/>
    </location>
</feature>
<keyword evidence="3 7" id="KW-0862">Zinc</keyword>
<dbReference type="PROSITE" id="PS50103">
    <property type="entry name" value="ZF_C3H1"/>
    <property type="match status" value="1"/>
</dbReference>
<feature type="region of interest" description="Disordered" evidence="9">
    <location>
        <begin position="582"/>
        <end position="620"/>
    </location>
</feature>
<feature type="compositionally biased region" description="Low complexity" evidence="9">
    <location>
        <begin position="774"/>
        <end position="784"/>
    </location>
</feature>
<evidence type="ECO:0000313" key="13">
    <source>
        <dbReference type="Proteomes" id="UP001301958"/>
    </source>
</evidence>
<dbReference type="Proteomes" id="UP001301958">
    <property type="component" value="Unassembled WGS sequence"/>
</dbReference>
<keyword evidence="1 7" id="KW-0479">Metal-binding</keyword>
<dbReference type="Gene3D" id="1.20.1390.10">
    <property type="entry name" value="PWI domain"/>
    <property type="match status" value="1"/>
</dbReference>